<dbReference type="InterPro" id="IPR011387">
    <property type="entry name" value="TIF2A"/>
</dbReference>
<dbReference type="PIRSF" id="PIRSF017222">
    <property type="entry name" value="eIF2A"/>
    <property type="match status" value="1"/>
</dbReference>
<organism evidence="12">
    <name type="scientific">Selaginella moellendorffii</name>
    <name type="common">Spikemoss</name>
    <dbReference type="NCBI Taxonomy" id="88036"/>
    <lineage>
        <taxon>Eukaryota</taxon>
        <taxon>Viridiplantae</taxon>
        <taxon>Streptophyta</taxon>
        <taxon>Embryophyta</taxon>
        <taxon>Tracheophyta</taxon>
        <taxon>Lycopodiopsida</taxon>
        <taxon>Selaginellales</taxon>
        <taxon>Selaginellaceae</taxon>
        <taxon>Selaginella</taxon>
    </lineage>
</organism>
<evidence type="ECO:0000313" key="12">
    <source>
        <dbReference type="Proteomes" id="UP000001514"/>
    </source>
</evidence>
<dbReference type="InterPro" id="IPR015943">
    <property type="entry name" value="WD40/YVTN_repeat-like_dom_sf"/>
</dbReference>
<dbReference type="PANTHER" id="PTHR13227">
    <property type="entry name" value="EUKARYOTIC TRANSLATION INITIATION FACTOR 2A"/>
    <property type="match status" value="1"/>
</dbReference>
<dbReference type="PANTHER" id="PTHR13227:SF0">
    <property type="entry name" value="EUKARYOTIC TRANSLATION INITIATION FACTOR 2A"/>
    <property type="match status" value="1"/>
</dbReference>
<protein>
    <recommendedName>
        <fullName evidence="2 8">Eukaryotic translation initiation factor 2A</fullName>
        <shortName evidence="8">eIF-2A</shortName>
    </recommendedName>
</protein>
<evidence type="ECO:0000259" key="10">
    <source>
        <dbReference type="Pfam" id="PF08662"/>
    </source>
</evidence>
<keyword evidence="5" id="KW-0677">Repeat</keyword>
<evidence type="ECO:0000256" key="7">
    <source>
        <dbReference type="ARBA" id="ARBA00022917"/>
    </source>
</evidence>
<reference evidence="11 12" key="1">
    <citation type="journal article" date="2011" name="Science">
        <title>The Selaginella genome identifies genetic changes associated with the evolution of vascular plants.</title>
        <authorList>
            <person name="Banks J.A."/>
            <person name="Nishiyama T."/>
            <person name="Hasebe M."/>
            <person name="Bowman J.L."/>
            <person name="Gribskov M."/>
            <person name="dePamphilis C."/>
            <person name="Albert V.A."/>
            <person name="Aono N."/>
            <person name="Aoyama T."/>
            <person name="Ambrose B.A."/>
            <person name="Ashton N.W."/>
            <person name="Axtell M.J."/>
            <person name="Barker E."/>
            <person name="Barker M.S."/>
            <person name="Bennetzen J.L."/>
            <person name="Bonawitz N.D."/>
            <person name="Chapple C."/>
            <person name="Cheng C."/>
            <person name="Correa L.G."/>
            <person name="Dacre M."/>
            <person name="DeBarry J."/>
            <person name="Dreyer I."/>
            <person name="Elias M."/>
            <person name="Engstrom E.M."/>
            <person name="Estelle M."/>
            <person name="Feng L."/>
            <person name="Finet C."/>
            <person name="Floyd S.K."/>
            <person name="Frommer W.B."/>
            <person name="Fujita T."/>
            <person name="Gramzow L."/>
            <person name="Gutensohn M."/>
            <person name="Harholt J."/>
            <person name="Hattori M."/>
            <person name="Heyl A."/>
            <person name="Hirai T."/>
            <person name="Hiwatashi Y."/>
            <person name="Ishikawa M."/>
            <person name="Iwata M."/>
            <person name="Karol K.G."/>
            <person name="Koehler B."/>
            <person name="Kolukisaoglu U."/>
            <person name="Kubo M."/>
            <person name="Kurata T."/>
            <person name="Lalonde S."/>
            <person name="Li K."/>
            <person name="Li Y."/>
            <person name="Litt A."/>
            <person name="Lyons E."/>
            <person name="Manning G."/>
            <person name="Maruyama T."/>
            <person name="Michael T.P."/>
            <person name="Mikami K."/>
            <person name="Miyazaki S."/>
            <person name="Morinaga S."/>
            <person name="Murata T."/>
            <person name="Mueller-Roeber B."/>
            <person name="Nelson D.R."/>
            <person name="Obara M."/>
            <person name="Oguri Y."/>
            <person name="Olmstead R.G."/>
            <person name="Onodera N."/>
            <person name="Petersen B.L."/>
            <person name="Pils B."/>
            <person name="Prigge M."/>
            <person name="Rensing S.A."/>
            <person name="Riano-Pachon D.M."/>
            <person name="Roberts A.W."/>
            <person name="Sato Y."/>
            <person name="Scheller H.V."/>
            <person name="Schulz B."/>
            <person name="Schulz C."/>
            <person name="Shakirov E.V."/>
            <person name="Shibagaki N."/>
            <person name="Shinohara N."/>
            <person name="Shippen D.E."/>
            <person name="Soerensen I."/>
            <person name="Sotooka R."/>
            <person name="Sugimoto N."/>
            <person name="Sugita M."/>
            <person name="Sumikawa N."/>
            <person name="Tanurdzic M."/>
            <person name="Theissen G."/>
            <person name="Ulvskov P."/>
            <person name="Wakazuki S."/>
            <person name="Weng J.K."/>
            <person name="Willats W.W."/>
            <person name="Wipf D."/>
            <person name="Wolf P.G."/>
            <person name="Yang L."/>
            <person name="Zimmer A.D."/>
            <person name="Zhu Q."/>
            <person name="Mitros T."/>
            <person name="Hellsten U."/>
            <person name="Loque D."/>
            <person name="Otillar R."/>
            <person name="Salamov A."/>
            <person name="Schmutz J."/>
            <person name="Shapiro H."/>
            <person name="Lindquist E."/>
            <person name="Lucas S."/>
            <person name="Rokhsar D."/>
            <person name="Grigoriev I.V."/>
        </authorList>
    </citation>
    <scope>NUCLEOTIDE SEQUENCE [LARGE SCALE GENOMIC DNA]</scope>
</reference>
<keyword evidence="4" id="KW-0853">WD repeat</keyword>
<dbReference type="GO" id="GO:0043022">
    <property type="term" value="F:ribosome binding"/>
    <property type="evidence" value="ECO:0000318"/>
    <property type="project" value="GO_Central"/>
</dbReference>
<dbReference type="InParanoid" id="D8RRL0"/>
<keyword evidence="6 8" id="KW-0810">Translation regulation</keyword>
<feature type="region of interest" description="Disordered" evidence="9">
    <location>
        <begin position="409"/>
        <end position="439"/>
    </location>
</feature>
<dbReference type="OMA" id="RCCAYSP"/>
<dbReference type="GO" id="GO:0006417">
    <property type="term" value="P:regulation of translation"/>
    <property type="evidence" value="ECO:0007669"/>
    <property type="project" value="UniProtKB-KW"/>
</dbReference>
<feature type="compositionally biased region" description="Low complexity" evidence="9">
    <location>
        <begin position="423"/>
        <end position="432"/>
    </location>
</feature>
<evidence type="ECO:0000256" key="2">
    <source>
        <dbReference type="ARBA" id="ARBA00013819"/>
    </source>
</evidence>
<feature type="region of interest" description="Disordered" evidence="9">
    <location>
        <begin position="453"/>
        <end position="502"/>
    </location>
</feature>
<comment type="function">
    <text evidence="8">Functions in the early steps of protein synthesis of a small number of specific mRNAs. Acts by directing the binding of methionyl-tRNAi to 40S ribosomal subunits. In contrast to the eIF-2 complex, it binds methionyl-tRNAi to 40S subunits in a codon-dependent manner, whereas the eIF-2 complex binds methionyl-tRNAi to 40S subunits in a GTP-dependent manner.</text>
</comment>
<dbReference type="HOGENOM" id="CLU_013809_2_0_1"/>
<evidence type="ECO:0000256" key="6">
    <source>
        <dbReference type="ARBA" id="ARBA00022845"/>
    </source>
</evidence>
<proteinExistence type="inferred from homology"/>
<dbReference type="STRING" id="88036.D8RRL0"/>
<evidence type="ECO:0000256" key="3">
    <source>
        <dbReference type="ARBA" id="ARBA00022540"/>
    </source>
</evidence>
<feature type="domain" description="Translation initiation factor beta propellor-like" evidence="10">
    <location>
        <begin position="203"/>
        <end position="396"/>
    </location>
</feature>
<dbReference type="SUPFAM" id="SSF82171">
    <property type="entry name" value="DPP6 N-terminal domain-like"/>
    <property type="match status" value="1"/>
</dbReference>
<dbReference type="FunCoup" id="D8RRL0">
    <property type="interactions" value="5038"/>
</dbReference>
<dbReference type="Gene3D" id="2.130.10.10">
    <property type="entry name" value="YVTN repeat-like/Quinoprotein amine dehydrogenase"/>
    <property type="match status" value="2"/>
</dbReference>
<evidence type="ECO:0000256" key="9">
    <source>
        <dbReference type="SAM" id="MobiDB-lite"/>
    </source>
</evidence>
<dbReference type="GO" id="GO:0003743">
    <property type="term" value="F:translation initiation factor activity"/>
    <property type="evidence" value="ECO:0000318"/>
    <property type="project" value="GO_Central"/>
</dbReference>
<dbReference type="EMBL" id="GL377587">
    <property type="protein sequence ID" value="EFJ25264.1"/>
    <property type="molecule type" value="Genomic_DNA"/>
</dbReference>
<dbReference type="Pfam" id="PF08662">
    <property type="entry name" value="eIF2A"/>
    <property type="match status" value="1"/>
</dbReference>
<dbReference type="KEGG" id="smo:SELMODRAFT_149237"/>
<evidence type="ECO:0000256" key="4">
    <source>
        <dbReference type="ARBA" id="ARBA00022574"/>
    </source>
</evidence>
<keyword evidence="7 8" id="KW-0648">Protein biosynthesis</keyword>
<comment type="similarity">
    <text evidence="1 8">Belongs to the WD repeat EIF2A family.</text>
</comment>
<evidence type="ECO:0000256" key="8">
    <source>
        <dbReference type="PIRNR" id="PIRNR017222"/>
    </source>
</evidence>
<evidence type="ECO:0000313" key="11">
    <source>
        <dbReference type="EMBL" id="EFJ25264.1"/>
    </source>
</evidence>
<dbReference type="OrthoDB" id="2194683at2759"/>
<keyword evidence="12" id="KW-1185">Reference proteome</keyword>
<dbReference type="Proteomes" id="UP000001514">
    <property type="component" value="Unassembled WGS sequence"/>
</dbReference>
<evidence type="ECO:0000256" key="5">
    <source>
        <dbReference type="ARBA" id="ARBA00022737"/>
    </source>
</evidence>
<evidence type="ECO:0000256" key="1">
    <source>
        <dbReference type="ARBA" id="ARBA00009573"/>
    </source>
</evidence>
<dbReference type="Gramene" id="EFJ25264">
    <property type="protein sequence ID" value="EFJ25264"/>
    <property type="gene ID" value="SELMODRAFT_149237"/>
</dbReference>
<feature type="compositionally biased region" description="Basic and acidic residues" evidence="9">
    <location>
        <begin position="473"/>
        <end position="492"/>
    </location>
</feature>
<keyword evidence="3 8" id="KW-0396">Initiation factor</keyword>
<dbReference type="GO" id="GO:0003729">
    <property type="term" value="F:mRNA binding"/>
    <property type="evidence" value="ECO:0000318"/>
    <property type="project" value="GO_Central"/>
</dbReference>
<gene>
    <name evidence="11" type="ORF">SELMODRAFT_149237</name>
</gene>
<dbReference type="AlphaFoldDB" id="D8RRL0"/>
<sequence>MAPLPLIVRSAEGLTLLGGESEKLQRLACAGASVSKDGSELAVITGDGVDVFDPVTCNKIQSFRLDGVVAAVFSSAGSFLQIFRKATGPEDKNVGIWDVKTGEAVVLLYQKNFSKSSWPILQFSDDDSVACRLATNSVQIYDAKDFAKGVVDHLHLPGIQAVKLSPAPPSYLATFIPESKGQPAVVQIYESKEASKCQALARRSFFKSSSVTMTWNAGSTGLLVLAVTDDDKSNQSYYGDTKLYYLKSDGTCEGTVPLNKEGPIHDAQWSPTGKEFIVVYGYMPAKAALFDTQCRQVFDFGSGPYNTVRWNPFGSFICLAGFGNLPGDMVFWDRNTLKSIGNTKSPCSVTCEWAPDGRLLMTATTAPRMRVDNGIRIFKYTGALLEEQKINDLYQADWLPGQYVERPASPVSAKSSQKEKQPSAAAIAKSAAYRPPHSSMSASVRAQLFGEEDSNAGSGLSKSALKNKKRREKQKEKSETLPDAPEVVKEVNSETSSGDEFAKKIRALNKKLRQIEELKNKLSGQTPSQEQKSKLQQEALLREEIRKLELSS</sequence>
<name>D8RRL0_SELML</name>
<dbReference type="InterPro" id="IPR013979">
    <property type="entry name" value="TIF_beta_prop-like"/>
</dbReference>
<dbReference type="eggNOG" id="KOG2315">
    <property type="taxonomic scope" value="Eukaryota"/>
</dbReference>
<dbReference type="GO" id="GO:0000049">
    <property type="term" value="F:tRNA binding"/>
    <property type="evidence" value="ECO:0000318"/>
    <property type="project" value="GO_Central"/>
</dbReference>
<accession>D8RRL0</accession>